<name>A0A921GAM8_9FIRM</name>
<gene>
    <name evidence="1" type="ORF">K8V91_04560</name>
</gene>
<dbReference type="PROSITE" id="PS50077">
    <property type="entry name" value="HEAT_REPEAT"/>
    <property type="match status" value="1"/>
</dbReference>
<evidence type="ECO:0000313" key="1">
    <source>
        <dbReference type="EMBL" id="HJF40176.1"/>
    </source>
</evidence>
<reference evidence="1" key="2">
    <citation type="submission" date="2021-09" db="EMBL/GenBank/DDBJ databases">
        <authorList>
            <person name="Gilroy R."/>
        </authorList>
    </citation>
    <scope>NUCLEOTIDE SEQUENCE</scope>
    <source>
        <strain evidence="1">CHK193-16274</strain>
    </source>
</reference>
<evidence type="ECO:0000313" key="2">
    <source>
        <dbReference type="Proteomes" id="UP000749320"/>
    </source>
</evidence>
<dbReference type="InterPro" id="IPR016024">
    <property type="entry name" value="ARM-type_fold"/>
</dbReference>
<accession>A0A921GAM8</accession>
<dbReference type="EMBL" id="DYWV01000155">
    <property type="protein sequence ID" value="HJF40176.1"/>
    <property type="molecule type" value="Genomic_DNA"/>
</dbReference>
<dbReference type="Proteomes" id="UP000749320">
    <property type="component" value="Unassembled WGS sequence"/>
</dbReference>
<dbReference type="InterPro" id="IPR021133">
    <property type="entry name" value="HEAT_type_2"/>
</dbReference>
<sequence length="907" mass="106448">MRNQTVNDKVKIFISSRIDEKFTIVRKALKLLLEETNMCEVFAFEKSNASTEEVINYYLDKIEDVDLCIFLIDNKSGVSDAVLKERNRAVELKKKSLYIFCDEQEKIETALQSEIKNGLLEKYDVVHEFSDFSQKAYASVIEDIISIYRKYCRHRLERVDNKHEIIIENSTNIKSHTEKIEVNIFGKTKKFVCELMGVMTSEKEKTSRLDEVCLPVIKWILGEGDVSSIHFNAIENEILEFHKHKKDDFIKKRLKAFEFYALGNLEKALLLLKEAYGVGVKNAEIDKWELNDVAIDIRSIEQWENSSKNIIFSPQDVGQKLIDESNEKVYYPILDRYAEIYLDSLIKYVGEYEMDSPYTSRVTNWDSIIKTAVNTFVVAFLNCSITQMICLRNRLIVFCEKLLMLFHDHNLYWFLIKLLIINRDAKKIERFARKYGESTQHISDKDVERIAVGISYTTIEYQKNISIMLLLKYYGNYFSDTEFANKCDEIVHLYKKWIAEETRLASYGPLFLDIINHNATRINISQEIEIIKGYIKYDLLRWCDEAFKTLAMIPLDQMKVENQIDFVDWFCKILNDEKYNGSRYLKQCAIYMRKLDLKNIKKLDSEIQKKWPEFYKNEYSLECFASNKQDNQKHINLYLDLMSKRNKEQGKNGVHSSYMDNPYRTIRNIIEYNKADLDDSMLLKIISIIKESLFAPEMDMQTKIEALRLTILLAGRYSSKECLEEFWKICSSCKKEIFVCSNINMFNEFSESMLEIAFIITNNAMGRMGKEELITSFVQVLKEDDYTIINALDTISVFFNSNLHMVINYTDIYPIILFLVNSKEKDIRFHAIKILVELSKVIDSEEILKILSKMMDDEIADIKIAILTRARKISGNKKKHNIIYQKGRVDNHYLVRKVAEKYGEESV</sequence>
<dbReference type="SUPFAM" id="SSF48371">
    <property type="entry name" value="ARM repeat"/>
    <property type="match status" value="1"/>
</dbReference>
<reference evidence="1" key="1">
    <citation type="journal article" date="2021" name="PeerJ">
        <title>Extensive microbial diversity within the chicken gut microbiome revealed by metagenomics and culture.</title>
        <authorList>
            <person name="Gilroy R."/>
            <person name="Ravi A."/>
            <person name="Getino M."/>
            <person name="Pursley I."/>
            <person name="Horton D.L."/>
            <person name="Alikhan N.F."/>
            <person name="Baker D."/>
            <person name="Gharbi K."/>
            <person name="Hall N."/>
            <person name="Watson M."/>
            <person name="Adriaenssens E.M."/>
            <person name="Foster-Nyarko E."/>
            <person name="Jarju S."/>
            <person name="Secka A."/>
            <person name="Antonio M."/>
            <person name="Oren A."/>
            <person name="Chaudhuri R.R."/>
            <person name="La Ragione R."/>
            <person name="Hildebrand F."/>
            <person name="Pallen M.J."/>
        </authorList>
    </citation>
    <scope>NUCLEOTIDE SEQUENCE</scope>
    <source>
        <strain evidence="1">CHK193-16274</strain>
    </source>
</reference>
<dbReference type="Gene3D" id="1.25.10.10">
    <property type="entry name" value="Leucine-rich Repeat Variant"/>
    <property type="match status" value="1"/>
</dbReference>
<dbReference type="AlphaFoldDB" id="A0A921GAM8"/>
<organism evidence="1 2">
    <name type="scientific">Thomasclavelia spiroformis</name>
    <dbReference type="NCBI Taxonomy" id="29348"/>
    <lineage>
        <taxon>Bacteria</taxon>
        <taxon>Bacillati</taxon>
        <taxon>Bacillota</taxon>
        <taxon>Erysipelotrichia</taxon>
        <taxon>Erysipelotrichales</taxon>
        <taxon>Coprobacillaceae</taxon>
        <taxon>Thomasclavelia</taxon>
    </lineage>
</organism>
<dbReference type="InterPro" id="IPR011989">
    <property type="entry name" value="ARM-like"/>
</dbReference>
<proteinExistence type="predicted"/>
<protein>
    <recommendedName>
        <fullName evidence="3">DUF4062 domain-containing protein</fullName>
    </recommendedName>
</protein>
<evidence type="ECO:0008006" key="3">
    <source>
        <dbReference type="Google" id="ProtNLM"/>
    </source>
</evidence>
<comment type="caution">
    <text evidence="1">The sequence shown here is derived from an EMBL/GenBank/DDBJ whole genome shotgun (WGS) entry which is preliminary data.</text>
</comment>